<evidence type="ECO:0000256" key="3">
    <source>
        <dbReference type="ARBA" id="ARBA00022475"/>
    </source>
</evidence>
<feature type="transmembrane region" description="Helical" evidence="9">
    <location>
        <begin position="71"/>
        <end position="88"/>
    </location>
</feature>
<feature type="transmembrane region" description="Helical" evidence="9">
    <location>
        <begin position="43"/>
        <end position="64"/>
    </location>
</feature>
<feature type="region of interest" description="Disordered" evidence="8">
    <location>
        <begin position="312"/>
        <end position="340"/>
    </location>
</feature>
<dbReference type="InParanoid" id="C8X646"/>
<evidence type="ECO:0000256" key="7">
    <source>
        <dbReference type="ARBA" id="ARBA00023136"/>
    </source>
</evidence>
<sequence>MTAHSRPPDRRAVLTRVVLAVSGVVAFIAFTVTIPYFLTVDNLANLLNDVALVGIVALPATFLMMSGQVDLSVGAAAAFVGIVLARTAPDSGLLPAVLLAIGTGALIGLVNGLLVTEGEVNSIAATFASMALLRGLAYLVPSGLAIALPGFRSLGTLRPVLGIALPTLIFAAIALVAALMSRSAIGRRSRAIGSLPAAQRMDGSGERHWIIALFVASGLAAALAGLIRTSQLGTGLPTAGIGIELTVVTAVLLGGGHLTGGRGSVGGTLLALLLMAIVDNGMSLANVTPYAAQVFHAGLLLLALMIDRPRRRSRTRSPARTKQGGDSVRIDGASDPRVPG</sequence>
<evidence type="ECO:0000256" key="1">
    <source>
        <dbReference type="ARBA" id="ARBA00004651"/>
    </source>
</evidence>
<dbReference type="InterPro" id="IPR001851">
    <property type="entry name" value="ABC_transp_permease"/>
</dbReference>
<feature type="transmembrane region" description="Helical" evidence="9">
    <location>
        <begin position="265"/>
        <end position="284"/>
    </location>
</feature>
<gene>
    <name evidence="10" type="ordered locus">Namu_0391</name>
</gene>
<dbReference type="PANTHER" id="PTHR32196:SF21">
    <property type="entry name" value="ABC TRANSPORTER PERMEASE PROTEIN YPHD-RELATED"/>
    <property type="match status" value="1"/>
</dbReference>
<feature type="transmembrane region" description="Helical" evidence="9">
    <location>
        <begin position="290"/>
        <end position="306"/>
    </location>
</feature>
<keyword evidence="3" id="KW-1003">Cell membrane</keyword>
<feature type="transmembrane region" description="Helical" evidence="9">
    <location>
        <begin position="127"/>
        <end position="148"/>
    </location>
</feature>
<feature type="transmembrane region" description="Helical" evidence="9">
    <location>
        <begin position="94"/>
        <end position="115"/>
    </location>
</feature>
<keyword evidence="11" id="KW-1185">Reference proteome</keyword>
<keyword evidence="2" id="KW-0813">Transport</keyword>
<feature type="transmembrane region" description="Helical" evidence="9">
    <location>
        <begin position="209"/>
        <end position="227"/>
    </location>
</feature>
<dbReference type="RefSeq" id="WP_015745735.1">
    <property type="nucleotide sequence ID" value="NC_013235.1"/>
</dbReference>
<keyword evidence="7 9" id="KW-0472">Membrane</keyword>
<dbReference type="EMBL" id="CP001737">
    <property type="protein sequence ID" value="ACV76817.1"/>
    <property type="molecule type" value="Genomic_DNA"/>
</dbReference>
<evidence type="ECO:0000256" key="5">
    <source>
        <dbReference type="ARBA" id="ARBA00022692"/>
    </source>
</evidence>
<dbReference type="GO" id="GO:0022857">
    <property type="term" value="F:transmembrane transporter activity"/>
    <property type="evidence" value="ECO:0007669"/>
    <property type="project" value="InterPro"/>
</dbReference>
<accession>C8X646</accession>
<reference evidence="10 11" key="2">
    <citation type="journal article" date="2010" name="Stand. Genomic Sci.">
        <title>Complete genome sequence of Nakamurella multipartita type strain (Y-104).</title>
        <authorList>
            <person name="Tice H."/>
            <person name="Mayilraj S."/>
            <person name="Sims D."/>
            <person name="Lapidus A."/>
            <person name="Nolan M."/>
            <person name="Lucas S."/>
            <person name="Glavina Del Rio T."/>
            <person name="Copeland A."/>
            <person name="Cheng J.F."/>
            <person name="Meincke L."/>
            <person name="Bruce D."/>
            <person name="Goodwin L."/>
            <person name="Pitluck S."/>
            <person name="Ivanova N."/>
            <person name="Mavromatis K."/>
            <person name="Ovchinnikova G."/>
            <person name="Pati A."/>
            <person name="Chen A."/>
            <person name="Palaniappan K."/>
            <person name="Land M."/>
            <person name="Hauser L."/>
            <person name="Chang Y.J."/>
            <person name="Jeffries C.D."/>
            <person name="Detter J.C."/>
            <person name="Brettin T."/>
            <person name="Rohde M."/>
            <person name="Goker M."/>
            <person name="Bristow J."/>
            <person name="Eisen J.A."/>
            <person name="Markowitz V."/>
            <person name="Hugenholtz P."/>
            <person name="Kyrpides N.C."/>
            <person name="Klenk H.P."/>
            <person name="Chen F."/>
        </authorList>
    </citation>
    <scope>NUCLEOTIDE SEQUENCE [LARGE SCALE GENOMIC DNA]</scope>
    <source>
        <strain evidence="11">ATCC 700099 / DSM 44233 / CIP 104796 / JCM 9543 / NBRC 105858 / Y-104</strain>
    </source>
</reference>
<dbReference type="eggNOG" id="COG1172">
    <property type="taxonomic scope" value="Bacteria"/>
</dbReference>
<feature type="transmembrane region" description="Helical" evidence="9">
    <location>
        <begin position="160"/>
        <end position="180"/>
    </location>
</feature>
<comment type="subcellular location">
    <subcellularLocation>
        <location evidence="1">Cell membrane</location>
        <topology evidence="1">Multi-pass membrane protein</topology>
    </subcellularLocation>
</comment>
<dbReference type="GO" id="GO:0005886">
    <property type="term" value="C:plasma membrane"/>
    <property type="evidence" value="ECO:0007669"/>
    <property type="project" value="UniProtKB-SubCell"/>
</dbReference>
<keyword evidence="4" id="KW-0997">Cell inner membrane</keyword>
<evidence type="ECO:0000256" key="6">
    <source>
        <dbReference type="ARBA" id="ARBA00022989"/>
    </source>
</evidence>
<dbReference type="HOGENOM" id="CLU_028880_0_2_11"/>
<dbReference type="Proteomes" id="UP000002218">
    <property type="component" value="Chromosome"/>
</dbReference>
<dbReference type="PANTHER" id="PTHR32196">
    <property type="entry name" value="ABC TRANSPORTER PERMEASE PROTEIN YPHD-RELATED-RELATED"/>
    <property type="match status" value="1"/>
</dbReference>
<organism evidence="10 11">
    <name type="scientific">Nakamurella multipartita (strain ATCC 700099 / DSM 44233 / CIP 104796 / JCM 9543 / NBRC 105858 / Y-104)</name>
    <name type="common">Microsphaera multipartita</name>
    <dbReference type="NCBI Taxonomy" id="479431"/>
    <lineage>
        <taxon>Bacteria</taxon>
        <taxon>Bacillati</taxon>
        <taxon>Actinomycetota</taxon>
        <taxon>Actinomycetes</taxon>
        <taxon>Nakamurellales</taxon>
        <taxon>Nakamurellaceae</taxon>
        <taxon>Nakamurella</taxon>
    </lineage>
</organism>
<keyword evidence="6 9" id="KW-1133">Transmembrane helix</keyword>
<feature type="transmembrane region" description="Helical" evidence="9">
    <location>
        <begin position="239"/>
        <end position="258"/>
    </location>
</feature>
<evidence type="ECO:0000256" key="2">
    <source>
        <dbReference type="ARBA" id="ARBA00022448"/>
    </source>
</evidence>
<keyword evidence="5 9" id="KW-0812">Transmembrane</keyword>
<dbReference type="Pfam" id="PF02653">
    <property type="entry name" value="BPD_transp_2"/>
    <property type="match status" value="1"/>
</dbReference>
<evidence type="ECO:0000313" key="11">
    <source>
        <dbReference type="Proteomes" id="UP000002218"/>
    </source>
</evidence>
<dbReference type="KEGG" id="nml:Namu_0391"/>
<evidence type="ECO:0000256" key="9">
    <source>
        <dbReference type="SAM" id="Phobius"/>
    </source>
</evidence>
<reference evidence="11" key="1">
    <citation type="submission" date="2009-09" db="EMBL/GenBank/DDBJ databases">
        <title>The complete genome of Nakamurella multipartita DSM 44233.</title>
        <authorList>
            <consortium name="US DOE Joint Genome Institute (JGI-PGF)"/>
            <person name="Lucas S."/>
            <person name="Copeland A."/>
            <person name="Lapidus A."/>
            <person name="Glavina del Rio T."/>
            <person name="Dalin E."/>
            <person name="Tice H."/>
            <person name="Bruce D."/>
            <person name="Goodwin L."/>
            <person name="Pitluck S."/>
            <person name="Kyrpides N."/>
            <person name="Mavromatis K."/>
            <person name="Ivanova N."/>
            <person name="Ovchinnikova G."/>
            <person name="Sims D."/>
            <person name="Meincke L."/>
            <person name="Brettin T."/>
            <person name="Detter J.C."/>
            <person name="Han C."/>
            <person name="Larimer F."/>
            <person name="Land M."/>
            <person name="Hauser L."/>
            <person name="Markowitz V."/>
            <person name="Cheng J.-F."/>
            <person name="Hugenholtz P."/>
            <person name="Woyke T."/>
            <person name="Wu D."/>
            <person name="Klenk H.-P."/>
            <person name="Eisen J.A."/>
        </authorList>
    </citation>
    <scope>NUCLEOTIDE SEQUENCE [LARGE SCALE GENOMIC DNA]</scope>
    <source>
        <strain evidence="11">ATCC 700099 / DSM 44233 / CIP 104796 / JCM 9543 / NBRC 105858 / Y-104</strain>
    </source>
</reference>
<dbReference type="CDD" id="cd06579">
    <property type="entry name" value="TM_PBP1_transp_AraH_like"/>
    <property type="match status" value="1"/>
</dbReference>
<proteinExistence type="predicted"/>
<evidence type="ECO:0000256" key="8">
    <source>
        <dbReference type="SAM" id="MobiDB-lite"/>
    </source>
</evidence>
<name>C8X646_NAKMY</name>
<protein>
    <submittedName>
        <fullName evidence="10">Inner-membrane translocator</fullName>
    </submittedName>
</protein>
<feature type="transmembrane region" description="Helical" evidence="9">
    <location>
        <begin position="12"/>
        <end position="37"/>
    </location>
</feature>
<dbReference type="STRING" id="479431.Namu_0391"/>
<dbReference type="AlphaFoldDB" id="C8X646"/>
<evidence type="ECO:0000256" key="4">
    <source>
        <dbReference type="ARBA" id="ARBA00022519"/>
    </source>
</evidence>
<dbReference type="OrthoDB" id="5193167at2"/>
<evidence type="ECO:0000313" key="10">
    <source>
        <dbReference type="EMBL" id="ACV76817.1"/>
    </source>
</evidence>